<geneLocation type="plasmid" evidence="1 2">
    <name>AZO_p1</name>
</geneLocation>
<dbReference type="GO" id="GO:0005524">
    <property type="term" value="F:ATP binding"/>
    <property type="evidence" value="ECO:0007669"/>
    <property type="project" value="InterPro"/>
</dbReference>
<dbReference type="Proteomes" id="UP000005667">
    <property type="component" value="Plasmid AZO_p1"/>
</dbReference>
<dbReference type="InterPro" id="IPR002736">
    <property type="entry name" value="CitG"/>
</dbReference>
<accession>G7ZC33</accession>
<dbReference type="GO" id="GO:0046917">
    <property type="term" value="F:triphosphoribosyl-dephospho-CoA synthase activity"/>
    <property type="evidence" value="ECO:0007669"/>
    <property type="project" value="InterPro"/>
</dbReference>
<keyword evidence="2" id="KW-1185">Reference proteome</keyword>
<sequence length="363" mass="38273">MSALLPTPGQECRVSVEEAVFTACRLELLALKPGNVHIHAEGHGMSVTQFLDSAAAIAPILATPGRPVGEAILRAVAATRDVAGCNTNLGIVLLLAPLAAAALCRDKGEPLRLRLARVLDGLSVADAADAFAAIRLALPAGLGETPQHDVAEAPRIDLRAAMAAAADRDLIARQYATAFADVFTFGVARGRSALRRGASAAEAASAIHLGFMALHPDTHIARKHGAAVAERVRDQAFRLERRLANGLVFGGTDSGHQAATARRLLAFDRALKRRGLNPGTSADLTVACLFVLRLAGDLPAGPWPPEDIRRSLIEPTITRDAQCLRSTRLWSAKLWWATATKSLTSISSSVRAAAPPRPPSARP</sequence>
<gene>
    <name evidence="1" type="ordered locus">AZOLI_p10887</name>
</gene>
<reference evidence="2" key="1">
    <citation type="journal article" date="2011" name="PLoS Genet.">
        <title>Azospirillum genomes reveal transition of bacteria from aquatic to terrestrial environments.</title>
        <authorList>
            <person name="Wisniewski-Dye F."/>
            <person name="Borziak K."/>
            <person name="Khalsa-Moyers G."/>
            <person name="Alexandre G."/>
            <person name="Sukharnikov L.O."/>
            <person name="Wuichet K."/>
            <person name="Hurst G.B."/>
            <person name="McDonald W.H."/>
            <person name="Robertson J.S."/>
            <person name="Barbe V."/>
            <person name="Calteau A."/>
            <person name="Rouy Z."/>
            <person name="Mangenot S."/>
            <person name="Prigent-Combaret C."/>
            <person name="Normand P."/>
            <person name="Boyer M."/>
            <person name="Siguier P."/>
            <person name="Dessaux Y."/>
            <person name="Elmerich C."/>
            <person name="Condemine G."/>
            <person name="Krishnen G."/>
            <person name="Kennedy I."/>
            <person name="Paterson A.H."/>
            <person name="Gonzalez V."/>
            <person name="Mavingui P."/>
            <person name="Zhulin I.B."/>
        </authorList>
    </citation>
    <scope>NUCLEOTIDE SEQUENCE [LARGE SCALE GENOMIC DNA]</scope>
    <source>
        <strain evidence="2">4B</strain>
    </source>
</reference>
<evidence type="ECO:0000313" key="1">
    <source>
        <dbReference type="EMBL" id="CBS89080.1"/>
    </source>
</evidence>
<proteinExistence type="predicted"/>
<dbReference type="KEGG" id="ali:AZOLI_p10887"/>
<dbReference type="PANTHER" id="PTHR42280:SF1">
    <property type="entry name" value="CITG FAMILY PROTEIN"/>
    <property type="match status" value="1"/>
</dbReference>
<keyword evidence="1" id="KW-0808">Transferase</keyword>
<dbReference type="PANTHER" id="PTHR42280">
    <property type="entry name" value="CITG FAMILY PROTEIN"/>
    <property type="match status" value="1"/>
</dbReference>
<dbReference type="RefSeq" id="WP_014188533.1">
    <property type="nucleotide sequence ID" value="NC_016585.1"/>
</dbReference>
<dbReference type="EC" id="2.7.8.25" evidence="1"/>
<dbReference type="AlphaFoldDB" id="G7ZC33"/>
<name>G7ZC33_AZOL4</name>
<dbReference type="Gene3D" id="1.10.4200.10">
    <property type="entry name" value="Triphosphoribosyl-dephospho-CoA protein"/>
    <property type="match status" value="1"/>
</dbReference>
<dbReference type="HOGENOM" id="CLU_063627_1_0_5"/>
<organism evidence="1 2">
    <name type="scientific">Azospirillum lipoferum (strain 4B)</name>
    <dbReference type="NCBI Taxonomy" id="862719"/>
    <lineage>
        <taxon>Bacteria</taxon>
        <taxon>Pseudomonadati</taxon>
        <taxon>Pseudomonadota</taxon>
        <taxon>Alphaproteobacteria</taxon>
        <taxon>Rhodospirillales</taxon>
        <taxon>Azospirillaceae</taxon>
        <taxon>Azospirillum</taxon>
    </lineage>
</organism>
<dbReference type="Pfam" id="PF01874">
    <property type="entry name" value="CitG"/>
    <property type="match status" value="1"/>
</dbReference>
<protein>
    <submittedName>
        <fullName evidence="1">Triphosphoribosyl-dephospho-CoA synthetase</fullName>
        <ecNumber evidence="1">2.7.8.25</ecNumber>
    </submittedName>
</protein>
<keyword evidence="1" id="KW-0614">Plasmid</keyword>
<evidence type="ECO:0000313" key="2">
    <source>
        <dbReference type="Proteomes" id="UP000005667"/>
    </source>
</evidence>
<dbReference type="EMBL" id="FQ311869">
    <property type="protein sequence ID" value="CBS89080.1"/>
    <property type="molecule type" value="Genomic_DNA"/>
</dbReference>